<evidence type="ECO:0000313" key="2">
    <source>
        <dbReference type="EMBL" id="CAL0307976.1"/>
    </source>
</evidence>
<gene>
    <name evidence="2" type="ORF">LLUT_LOCUS9036</name>
</gene>
<evidence type="ECO:0000256" key="1">
    <source>
        <dbReference type="SAM" id="Phobius"/>
    </source>
</evidence>
<accession>A0AAV1WGG5</accession>
<name>A0AAV1WGG5_LUPLU</name>
<sequence>MVEWKEKNGAYNESVKVDKISGHYSLPLQILATAILLSYSSAIILSSSSSSARTEGRRNRYKVAVDAEEGRRCRRSVAKASQLNNSSPLLLTTSIESLGFDRLQLYQFKTPLITNHTKNKIYDSFTLQITRQYSPTLGVLANGL</sequence>
<comment type="caution">
    <text evidence="2">The sequence shown here is derived from an EMBL/GenBank/DDBJ whole genome shotgun (WGS) entry which is preliminary data.</text>
</comment>
<proteinExistence type="predicted"/>
<protein>
    <submittedName>
        <fullName evidence="2">Uncharacterized protein</fullName>
    </submittedName>
</protein>
<keyword evidence="1" id="KW-0472">Membrane</keyword>
<reference evidence="2 3" key="1">
    <citation type="submission" date="2024-03" db="EMBL/GenBank/DDBJ databases">
        <authorList>
            <person name="Martinez-Hernandez J."/>
        </authorList>
    </citation>
    <scope>NUCLEOTIDE SEQUENCE [LARGE SCALE GENOMIC DNA]</scope>
</reference>
<dbReference type="EMBL" id="CAXHTB010000006">
    <property type="protein sequence ID" value="CAL0307976.1"/>
    <property type="molecule type" value="Genomic_DNA"/>
</dbReference>
<evidence type="ECO:0000313" key="3">
    <source>
        <dbReference type="Proteomes" id="UP001497480"/>
    </source>
</evidence>
<keyword evidence="1" id="KW-0812">Transmembrane</keyword>
<dbReference type="AlphaFoldDB" id="A0AAV1WGG5"/>
<organism evidence="2 3">
    <name type="scientific">Lupinus luteus</name>
    <name type="common">European yellow lupine</name>
    <dbReference type="NCBI Taxonomy" id="3873"/>
    <lineage>
        <taxon>Eukaryota</taxon>
        <taxon>Viridiplantae</taxon>
        <taxon>Streptophyta</taxon>
        <taxon>Embryophyta</taxon>
        <taxon>Tracheophyta</taxon>
        <taxon>Spermatophyta</taxon>
        <taxon>Magnoliopsida</taxon>
        <taxon>eudicotyledons</taxon>
        <taxon>Gunneridae</taxon>
        <taxon>Pentapetalae</taxon>
        <taxon>rosids</taxon>
        <taxon>fabids</taxon>
        <taxon>Fabales</taxon>
        <taxon>Fabaceae</taxon>
        <taxon>Papilionoideae</taxon>
        <taxon>50 kb inversion clade</taxon>
        <taxon>genistoids sensu lato</taxon>
        <taxon>core genistoids</taxon>
        <taxon>Genisteae</taxon>
        <taxon>Lupinus</taxon>
    </lineage>
</organism>
<keyword evidence="1" id="KW-1133">Transmembrane helix</keyword>
<keyword evidence="3" id="KW-1185">Reference proteome</keyword>
<feature type="transmembrane region" description="Helical" evidence="1">
    <location>
        <begin position="26"/>
        <end position="45"/>
    </location>
</feature>
<dbReference type="Proteomes" id="UP001497480">
    <property type="component" value="Unassembled WGS sequence"/>
</dbReference>